<feature type="transmembrane region" description="Helical" evidence="1">
    <location>
        <begin position="54"/>
        <end position="75"/>
    </location>
</feature>
<reference evidence="2" key="2">
    <citation type="submission" date="2020-09" db="EMBL/GenBank/DDBJ databases">
        <authorList>
            <person name="Sun Q."/>
            <person name="Ohkuma M."/>
        </authorList>
    </citation>
    <scope>NUCLEOTIDE SEQUENCE</scope>
    <source>
        <strain evidence="2">JCM 10088</strain>
    </source>
</reference>
<keyword evidence="1" id="KW-0812">Transmembrane</keyword>
<proteinExistence type="predicted"/>
<protein>
    <submittedName>
        <fullName evidence="2">Uncharacterized protein</fullName>
    </submittedName>
</protein>
<keyword evidence="1" id="KW-1133">Transmembrane helix</keyword>
<sequence>MLGRFAAQAGTLIDVDEKAKRKRMFLILDTYTELRSALTCIESAVDIRDSVKFIMAYISQYAFMAFWLLPVAVSFSN</sequence>
<dbReference type="AlphaFoldDB" id="A0A830GY21"/>
<organism evidence="2 3">
    <name type="scientific">Thermocladium modestius</name>
    <dbReference type="NCBI Taxonomy" id="62609"/>
    <lineage>
        <taxon>Archaea</taxon>
        <taxon>Thermoproteota</taxon>
        <taxon>Thermoprotei</taxon>
        <taxon>Thermoproteales</taxon>
        <taxon>Thermoproteaceae</taxon>
        <taxon>Thermocladium</taxon>
    </lineage>
</organism>
<dbReference type="EMBL" id="BMNL01000002">
    <property type="protein sequence ID" value="GGP20599.1"/>
    <property type="molecule type" value="Genomic_DNA"/>
</dbReference>
<keyword evidence="3" id="KW-1185">Reference proteome</keyword>
<accession>A0A830GY21</accession>
<gene>
    <name evidence="2" type="ORF">GCM10007981_09330</name>
</gene>
<dbReference type="Proteomes" id="UP000610960">
    <property type="component" value="Unassembled WGS sequence"/>
</dbReference>
<keyword evidence="1" id="KW-0472">Membrane</keyword>
<evidence type="ECO:0000256" key="1">
    <source>
        <dbReference type="SAM" id="Phobius"/>
    </source>
</evidence>
<evidence type="ECO:0000313" key="2">
    <source>
        <dbReference type="EMBL" id="GGP20599.1"/>
    </source>
</evidence>
<comment type="caution">
    <text evidence="2">The sequence shown here is derived from an EMBL/GenBank/DDBJ whole genome shotgun (WGS) entry which is preliminary data.</text>
</comment>
<name>A0A830GY21_9CREN</name>
<evidence type="ECO:0000313" key="3">
    <source>
        <dbReference type="Proteomes" id="UP000610960"/>
    </source>
</evidence>
<reference evidence="2" key="1">
    <citation type="journal article" date="2014" name="Int. J. Syst. Evol. Microbiol.">
        <title>Complete genome sequence of Corynebacterium casei LMG S-19264T (=DSM 44701T), isolated from a smear-ripened cheese.</title>
        <authorList>
            <consortium name="US DOE Joint Genome Institute (JGI-PGF)"/>
            <person name="Walter F."/>
            <person name="Albersmeier A."/>
            <person name="Kalinowski J."/>
            <person name="Ruckert C."/>
        </authorList>
    </citation>
    <scope>NUCLEOTIDE SEQUENCE</scope>
    <source>
        <strain evidence="2">JCM 10088</strain>
    </source>
</reference>